<evidence type="ECO:0000256" key="8">
    <source>
        <dbReference type="ARBA" id="ARBA00049244"/>
    </source>
</evidence>
<dbReference type="FunFam" id="3.40.50.300:FF:000014">
    <property type="entry name" value="DNA polymerase III subunit gamma/tau"/>
    <property type="match status" value="1"/>
</dbReference>
<dbReference type="Pfam" id="PF13177">
    <property type="entry name" value="DNA_pol3_delta2"/>
    <property type="match status" value="1"/>
</dbReference>
<dbReference type="InterPro" id="IPR008921">
    <property type="entry name" value="DNA_pol3_clamp-load_cplx_C"/>
</dbReference>
<keyword evidence="10" id="KW-0548">Nucleotidyltransferase</keyword>
<organism evidence="10 11">
    <name type="scientific">Candidatus Erysipelatoclostridium merdavium</name>
    <dbReference type="NCBI Taxonomy" id="2838566"/>
    <lineage>
        <taxon>Bacteria</taxon>
        <taxon>Bacillati</taxon>
        <taxon>Bacillota</taxon>
        <taxon>Erysipelotrichia</taxon>
        <taxon>Erysipelotrichales</taxon>
        <taxon>Erysipelotrichales incertae sedis</taxon>
    </lineage>
</organism>
<evidence type="ECO:0000259" key="9">
    <source>
        <dbReference type="SMART" id="SM00382"/>
    </source>
</evidence>
<keyword evidence="5" id="KW-0862">Zinc</keyword>
<dbReference type="Gene3D" id="1.10.8.60">
    <property type="match status" value="1"/>
</dbReference>
<name>A0A9D2BNR7_9FIRM</name>
<feature type="domain" description="AAA+ ATPase" evidence="9">
    <location>
        <begin position="37"/>
        <end position="177"/>
    </location>
</feature>
<dbReference type="GO" id="GO:0009360">
    <property type="term" value="C:DNA polymerase III complex"/>
    <property type="evidence" value="ECO:0007669"/>
    <property type="project" value="InterPro"/>
</dbReference>
<dbReference type="NCBIfam" id="NF004046">
    <property type="entry name" value="PRK05563.1"/>
    <property type="match status" value="1"/>
</dbReference>
<dbReference type="InterPro" id="IPR012763">
    <property type="entry name" value="DNA_pol_III_sug/sutau_N"/>
</dbReference>
<comment type="caution">
    <text evidence="10">The sequence shown here is derived from an EMBL/GenBank/DDBJ whole genome shotgun (WGS) entry which is preliminary data.</text>
</comment>
<dbReference type="EC" id="2.7.7.7" evidence="2"/>
<dbReference type="SUPFAM" id="SSF48019">
    <property type="entry name" value="post-AAA+ oligomerization domain-like"/>
    <property type="match status" value="1"/>
</dbReference>
<dbReference type="InterPro" id="IPR045085">
    <property type="entry name" value="HLD_clamp_pol_III_gamma_tau"/>
</dbReference>
<evidence type="ECO:0000256" key="5">
    <source>
        <dbReference type="ARBA" id="ARBA00022833"/>
    </source>
</evidence>
<dbReference type="Proteomes" id="UP000886724">
    <property type="component" value="Unassembled WGS sequence"/>
</dbReference>
<dbReference type="GO" id="GO:0005524">
    <property type="term" value="F:ATP binding"/>
    <property type="evidence" value="ECO:0007669"/>
    <property type="project" value="UniProtKB-KW"/>
</dbReference>
<dbReference type="PANTHER" id="PTHR11669">
    <property type="entry name" value="REPLICATION FACTOR C / DNA POLYMERASE III GAMMA-TAU SUBUNIT"/>
    <property type="match status" value="1"/>
</dbReference>
<comment type="similarity">
    <text evidence="1">Belongs to the DnaX/STICHEL family.</text>
</comment>
<keyword evidence="3" id="KW-0479">Metal-binding</keyword>
<dbReference type="GO" id="GO:0006261">
    <property type="term" value="P:DNA-templated DNA replication"/>
    <property type="evidence" value="ECO:0007669"/>
    <property type="project" value="TreeGrafter"/>
</dbReference>
<dbReference type="InterPro" id="IPR004622">
    <property type="entry name" value="DNA_pol_HolB"/>
</dbReference>
<dbReference type="GO" id="GO:0008408">
    <property type="term" value="F:3'-5' exonuclease activity"/>
    <property type="evidence" value="ECO:0007669"/>
    <property type="project" value="InterPro"/>
</dbReference>
<dbReference type="PRINTS" id="PR00300">
    <property type="entry name" value="CLPPROTEASEA"/>
</dbReference>
<reference evidence="10" key="2">
    <citation type="submission" date="2021-04" db="EMBL/GenBank/DDBJ databases">
        <authorList>
            <person name="Gilroy R."/>
        </authorList>
    </citation>
    <scope>NUCLEOTIDE SEQUENCE</scope>
    <source>
        <strain evidence="10">ChiGjej1B1-14440</strain>
    </source>
</reference>
<keyword evidence="6" id="KW-0067">ATP-binding</keyword>
<reference evidence="10" key="1">
    <citation type="journal article" date="2021" name="PeerJ">
        <title>Extensive microbial diversity within the chicken gut microbiome revealed by metagenomics and culture.</title>
        <authorList>
            <person name="Gilroy R."/>
            <person name="Ravi A."/>
            <person name="Getino M."/>
            <person name="Pursley I."/>
            <person name="Horton D.L."/>
            <person name="Alikhan N.F."/>
            <person name="Baker D."/>
            <person name="Gharbi K."/>
            <person name="Hall N."/>
            <person name="Watson M."/>
            <person name="Adriaenssens E.M."/>
            <person name="Foster-Nyarko E."/>
            <person name="Jarju S."/>
            <person name="Secka A."/>
            <person name="Antonio M."/>
            <person name="Oren A."/>
            <person name="Chaudhuri R.R."/>
            <person name="La Ragione R."/>
            <person name="Hildebrand F."/>
            <person name="Pallen M.J."/>
        </authorList>
    </citation>
    <scope>NUCLEOTIDE SEQUENCE</scope>
    <source>
        <strain evidence="10">ChiGjej1B1-14440</strain>
    </source>
</reference>
<evidence type="ECO:0000256" key="7">
    <source>
        <dbReference type="ARBA" id="ARBA00022932"/>
    </source>
</evidence>
<dbReference type="SUPFAM" id="SSF52540">
    <property type="entry name" value="P-loop containing nucleoside triphosphate hydrolases"/>
    <property type="match status" value="1"/>
</dbReference>
<dbReference type="NCBIfam" id="TIGR02397">
    <property type="entry name" value="dnaX_nterm"/>
    <property type="match status" value="1"/>
</dbReference>
<proteinExistence type="inferred from homology"/>
<dbReference type="CDD" id="cd00009">
    <property type="entry name" value="AAA"/>
    <property type="match status" value="1"/>
</dbReference>
<dbReference type="GO" id="GO:0003677">
    <property type="term" value="F:DNA binding"/>
    <property type="evidence" value="ECO:0007669"/>
    <property type="project" value="InterPro"/>
</dbReference>
<dbReference type="InterPro" id="IPR001270">
    <property type="entry name" value="ClpA/B"/>
</dbReference>
<dbReference type="SMART" id="SM00382">
    <property type="entry name" value="AAA"/>
    <property type="match status" value="1"/>
</dbReference>
<comment type="catalytic activity">
    <reaction evidence="8">
        <text>DNA(n) + a 2'-deoxyribonucleoside 5'-triphosphate = DNA(n+1) + diphosphate</text>
        <dbReference type="Rhea" id="RHEA:22508"/>
        <dbReference type="Rhea" id="RHEA-COMP:17339"/>
        <dbReference type="Rhea" id="RHEA-COMP:17340"/>
        <dbReference type="ChEBI" id="CHEBI:33019"/>
        <dbReference type="ChEBI" id="CHEBI:61560"/>
        <dbReference type="ChEBI" id="CHEBI:173112"/>
        <dbReference type="EC" id="2.7.7.7"/>
    </reaction>
</comment>
<evidence type="ECO:0000256" key="1">
    <source>
        <dbReference type="ARBA" id="ARBA00006360"/>
    </source>
</evidence>
<gene>
    <name evidence="10" type="primary">dnaX</name>
    <name evidence="10" type="ORF">H9980_12870</name>
</gene>
<dbReference type="InterPro" id="IPR003593">
    <property type="entry name" value="AAA+_ATPase"/>
</dbReference>
<dbReference type="Gene3D" id="1.20.272.10">
    <property type="match status" value="1"/>
</dbReference>
<dbReference type="GO" id="GO:0046872">
    <property type="term" value="F:metal ion binding"/>
    <property type="evidence" value="ECO:0007669"/>
    <property type="project" value="UniProtKB-KW"/>
</dbReference>
<evidence type="ECO:0000256" key="2">
    <source>
        <dbReference type="ARBA" id="ARBA00012417"/>
    </source>
</evidence>
<dbReference type="EMBL" id="DXET01000292">
    <property type="protein sequence ID" value="HIX82841.1"/>
    <property type="molecule type" value="Genomic_DNA"/>
</dbReference>
<dbReference type="GO" id="GO:0003887">
    <property type="term" value="F:DNA-directed DNA polymerase activity"/>
    <property type="evidence" value="ECO:0007669"/>
    <property type="project" value="UniProtKB-KW"/>
</dbReference>
<dbReference type="Pfam" id="PF22608">
    <property type="entry name" value="DNAX_ATPase_lid"/>
    <property type="match status" value="1"/>
</dbReference>
<keyword evidence="10" id="KW-0808">Transferase</keyword>
<keyword evidence="7" id="KW-0239">DNA-directed DNA polymerase</keyword>
<dbReference type="NCBIfam" id="TIGR00678">
    <property type="entry name" value="holB"/>
    <property type="match status" value="1"/>
</dbReference>
<dbReference type="Gene3D" id="3.40.50.300">
    <property type="entry name" value="P-loop containing nucleotide triphosphate hydrolases"/>
    <property type="match status" value="1"/>
</dbReference>
<keyword evidence="4" id="KW-0547">Nucleotide-binding</keyword>
<evidence type="ECO:0000313" key="10">
    <source>
        <dbReference type="EMBL" id="HIX82841.1"/>
    </source>
</evidence>
<dbReference type="PANTHER" id="PTHR11669:SF0">
    <property type="entry name" value="PROTEIN STICHEL-LIKE 2"/>
    <property type="match status" value="1"/>
</dbReference>
<evidence type="ECO:0000256" key="3">
    <source>
        <dbReference type="ARBA" id="ARBA00022723"/>
    </source>
</evidence>
<evidence type="ECO:0000313" key="11">
    <source>
        <dbReference type="Proteomes" id="UP000886724"/>
    </source>
</evidence>
<dbReference type="InterPro" id="IPR027417">
    <property type="entry name" value="P-loop_NTPase"/>
</dbReference>
<dbReference type="CDD" id="cd18137">
    <property type="entry name" value="HLD_clamp_pol_III_gamma_tau"/>
    <property type="match status" value="1"/>
</dbReference>
<evidence type="ECO:0000256" key="4">
    <source>
        <dbReference type="ARBA" id="ARBA00022741"/>
    </source>
</evidence>
<dbReference type="AlphaFoldDB" id="A0A9D2BNR7"/>
<sequence>MSYKALYRSYRPQTFEEVAGQEHIVTTLKNAIKENRIGHAYLFAGPRGTGKTTIAKLLAKALNCTGENPPCDNCPNCKAITAGEHPDVIEIDAASNNGVDEVRDLIDKVKYAPINGKYKVYIIDEVHMMSPGAFNALLKTLEEPPAHIVFILATTEPHKILPTIISRCQRFDFKKVDDHDIVERLEFVLKSEQKKYDLKALELVAKLADGGMRDALSILEQCLAFNNELTVANVNEVYGLLSMDNKIKFIKQLLSKDIKGVLESLENMLSGSIDIKRLTFDLIDILKDIIIYKNTQDISILFVLTKQDVDNLAPYILVEEAFEIIDILIDASSHYSQSVNANTYFELAMLKICNKVKDENKINVENTPVLQVDHTSKATSVVENDIQENISADVQNNNQQEAGIDNQNNVQQQPIIDIQEDEYYNEPINEPDYYPEDLTYSEEVNNPIESIEVESKPVKTEKKEIVNVEVSFDDILNILVQAKRTVLNEIKEKWSVIARYRFNLNTAKFASMLCDGTPVAACEGGIIIAFEHQPNVNEVNETRNYHQLKKFLTEVLGESYDFIAVKSSNWTELRNTYIKMMRSGTLPKPQSIVLHHIGDVEDNQPELNDAQALAVGLFGDLVEFEE</sequence>
<evidence type="ECO:0000256" key="6">
    <source>
        <dbReference type="ARBA" id="ARBA00022840"/>
    </source>
</evidence>
<dbReference type="InterPro" id="IPR050238">
    <property type="entry name" value="DNA_Rep/Repair_Clamp_Loader"/>
</dbReference>
<accession>A0A9D2BNR7</accession>
<protein>
    <recommendedName>
        <fullName evidence="2">DNA-directed DNA polymerase</fullName>
        <ecNumber evidence="2">2.7.7.7</ecNumber>
    </recommendedName>
</protein>